<keyword evidence="6" id="KW-1185">Reference proteome</keyword>
<comment type="cofactor">
    <cofactor evidence="3">
        <name>(R)-lipoate</name>
        <dbReference type="ChEBI" id="CHEBI:83088"/>
    </cofactor>
    <text evidence="3">Binds 1 lipoyl cofactor covalently.</text>
</comment>
<dbReference type="EMBL" id="BAAAMN010000051">
    <property type="protein sequence ID" value="GAA2043908.1"/>
    <property type="molecule type" value="Genomic_DNA"/>
</dbReference>
<evidence type="ECO:0000256" key="1">
    <source>
        <dbReference type="ARBA" id="ARBA00009249"/>
    </source>
</evidence>
<name>A0ABN2UUC9_9MICC</name>
<dbReference type="NCBIfam" id="TIGR00527">
    <property type="entry name" value="gcvH"/>
    <property type="match status" value="1"/>
</dbReference>
<dbReference type="InterPro" id="IPR003016">
    <property type="entry name" value="2-oxoA_DH_lipoyl-BS"/>
</dbReference>
<dbReference type="PANTHER" id="PTHR11715">
    <property type="entry name" value="GLYCINE CLEAVAGE SYSTEM H PROTEIN"/>
    <property type="match status" value="1"/>
</dbReference>
<dbReference type="PROSITE" id="PS00189">
    <property type="entry name" value="LIPOYL"/>
    <property type="match status" value="1"/>
</dbReference>
<dbReference type="PROSITE" id="PS50968">
    <property type="entry name" value="BIOTINYL_LIPOYL"/>
    <property type="match status" value="1"/>
</dbReference>
<evidence type="ECO:0000256" key="3">
    <source>
        <dbReference type="HAMAP-Rule" id="MF_00272"/>
    </source>
</evidence>
<dbReference type="HAMAP" id="MF_00272">
    <property type="entry name" value="GcvH"/>
    <property type="match status" value="1"/>
</dbReference>
<dbReference type="InterPro" id="IPR011053">
    <property type="entry name" value="Single_hybrid_motif"/>
</dbReference>
<comment type="caution">
    <text evidence="5">The sequence shown here is derived from an EMBL/GenBank/DDBJ whole genome shotgun (WGS) entry which is preliminary data.</text>
</comment>
<dbReference type="InterPro" id="IPR002930">
    <property type="entry name" value="GCV_H"/>
</dbReference>
<evidence type="ECO:0000256" key="2">
    <source>
        <dbReference type="ARBA" id="ARBA00022823"/>
    </source>
</evidence>
<sequence length="126" mass="13786">MTVVKSALRYSPEHEWLNDEDPVRIGITDYAADQLGDVVFAELPEVGDTVTSGEVCGELESTKSVSELYSPVTGTIVEANDDVVQNPERINEDPYGAGWLFTVEVTEEGELLTAEQYAEQTEGTVE</sequence>
<protein>
    <recommendedName>
        <fullName evidence="3">Glycine cleavage system H protein</fullName>
    </recommendedName>
</protein>
<dbReference type="SUPFAM" id="SSF51230">
    <property type="entry name" value="Single hybrid motif"/>
    <property type="match status" value="1"/>
</dbReference>
<dbReference type="Pfam" id="PF01597">
    <property type="entry name" value="GCV_H"/>
    <property type="match status" value="1"/>
</dbReference>
<reference evidence="5 6" key="1">
    <citation type="journal article" date="2019" name="Int. J. Syst. Evol. Microbiol.">
        <title>The Global Catalogue of Microorganisms (GCM) 10K type strain sequencing project: providing services to taxonomists for standard genome sequencing and annotation.</title>
        <authorList>
            <consortium name="The Broad Institute Genomics Platform"/>
            <consortium name="The Broad Institute Genome Sequencing Center for Infectious Disease"/>
            <person name="Wu L."/>
            <person name="Ma J."/>
        </authorList>
    </citation>
    <scope>NUCLEOTIDE SEQUENCE [LARGE SCALE GENOMIC DNA]</scope>
    <source>
        <strain evidence="5 6">JCM 13595</strain>
    </source>
</reference>
<dbReference type="InterPro" id="IPR033753">
    <property type="entry name" value="GCV_H/Fam206"/>
</dbReference>
<evidence type="ECO:0000313" key="5">
    <source>
        <dbReference type="EMBL" id="GAA2043908.1"/>
    </source>
</evidence>
<organism evidence="5 6">
    <name type="scientific">Yaniella flava</name>
    <dbReference type="NCBI Taxonomy" id="287930"/>
    <lineage>
        <taxon>Bacteria</taxon>
        <taxon>Bacillati</taxon>
        <taxon>Actinomycetota</taxon>
        <taxon>Actinomycetes</taxon>
        <taxon>Micrococcales</taxon>
        <taxon>Micrococcaceae</taxon>
        <taxon>Yaniella</taxon>
    </lineage>
</organism>
<dbReference type="InterPro" id="IPR000089">
    <property type="entry name" value="Biotin_lipoyl"/>
</dbReference>
<dbReference type="CDD" id="cd06848">
    <property type="entry name" value="GCS_H"/>
    <property type="match status" value="1"/>
</dbReference>
<dbReference type="RefSeq" id="WP_343959420.1">
    <property type="nucleotide sequence ID" value="NZ_BAAAMN010000051.1"/>
</dbReference>
<dbReference type="InterPro" id="IPR017453">
    <property type="entry name" value="GCV_H_sub"/>
</dbReference>
<comment type="similarity">
    <text evidence="1 3">Belongs to the GcvH family.</text>
</comment>
<dbReference type="PANTHER" id="PTHR11715:SF3">
    <property type="entry name" value="GLYCINE CLEAVAGE SYSTEM H PROTEIN-RELATED"/>
    <property type="match status" value="1"/>
</dbReference>
<dbReference type="Gene3D" id="2.40.50.100">
    <property type="match status" value="1"/>
</dbReference>
<evidence type="ECO:0000313" key="6">
    <source>
        <dbReference type="Proteomes" id="UP001501461"/>
    </source>
</evidence>
<comment type="function">
    <text evidence="3">The glycine cleavage system catalyzes the degradation of glycine. The H protein shuttles the methylamine group of glycine from the P protein to the T protein.</text>
</comment>
<dbReference type="NCBIfam" id="NF002270">
    <property type="entry name" value="PRK01202.1"/>
    <property type="match status" value="1"/>
</dbReference>
<feature type="domain" description="Lipoyl-binding" evidence="4">
    <location>
        <begin position="22"/>
        <end position="104"/>
    </location>
</feature>
<comment type="subunit">
    <text evidence="3">The glycine cleavage system is composed of four proteins: P, T, L and H.</text>
</comment>
<evidence type="ECO:0000259" key="4">
    <source>
        <dbReference type="PROSITE" id="PS50968"/>
    </source>
</evidence>
<keyword evidence="2 3" id="KW-0450">Lipoyl</keyword>
<gene>
    <name evidence="3 5" type="primary">gcvH</name>
    <name evidence="5" type="ORF">GCM10009720_25970</name>
</gene>
<feature type="modified residue" description="N6-lipoyllysine" evidence="3">
    <location>
        <position position="63"/>
    </location>
</feature>
<dbReference type="Proteomes" id="UP001501461">
    <property type="component" value="Unassembled WGS sequence"/>
</dbReference>
<accession>A0ABN2UUC9</accession>
<proteinExistence type="inferred from homology"/>